<dbReference type="AlphaFoldDB" id="A0A6J5EIN9"/>
<gene>
    <name evidence="2" type="ORF">BPA30113_04215</name>
</gene>
<keyword evidence="1" id="KW-1133">Transmembrane helix</keyword>
<dbReference type="Proteomes" id="UP000494330">
    <property type="component" value="Unassembled WGS sequence"/>
</dbReference>
<keyword evidence="1" id="KW-0472">Membrane</keyword>
<feature type="transmembrane region" description="Helical" evidence="1">
    <location>
        <begin position="73"/>
        <end position="94"/>
    </location>
</feature>
<evidence type="ECO:0000256" key="1">
    <source>
        <dbReference type="SAM" id="Phobius"/>
    </source>
</evidence>
<keyword evidence="1" id="KW-0812">Transmembrane</keyword>
<protein>
    <submittedName>
        <fullName evidence="2">Uncharacterized protein</fullName>
    </submittedName>
</protein>
<accession>A0A6J5EIN9</accession>
<evidence type="ECO:0000313" key="2">
    <source>
        <dbReference type="EMBL" id="VWB90765.1"/>
    </source>
</evidence>
<name>A0A6J5EIN9_9BURK</name>
<evidence type="ECO:0000313" key="3">
    <source>
        <dbReference type="Proteomes" id="UP000494330"/>
    </source>
</evidence>
<organism evidence="2 3">
    <name type="scientific">Burkholderia paludis</name>
    <dbReference type="NCBI Taxonomy" id="1506587"/>
    <lineage>
        <taxon>Bacteria</taxon>
        <taxon>Pseudomonadati</taxon>
        <taxon>Pseudomonadota</taxon>
        <taxon>Betaproteobacteria</taxon>
        <taxon>Burkholderiales</taxon>
        <taxon>Burkholderiaceae</taxon>
        <taxon>Burkholderia</taxon>
        <taxon>Burkholderia cepacia complex</taxon>
    </lineage>
</organism>
<dbReference type="EMBL" id="CABVQD010000015">
    <property type="protein sequence ID" value="VWB90765.1"/>
    <property type="molecule type" value="Genomic_DNA"/>
</dbReference>
<sequence length="102" mass="11296">MHVFELLIALAAIGLLVSGLMQSRIAAKLQSHYPGESAFLGKDGKFNYAPIIWLVSGDYRSLNDPQIDSWARVARVALLVGTLALLLFFALLAYGRYRARLM</sequence>
<proteinExistence type="predicted"/>
<keyword evidence="3" id="KW-1185">Reference proteome</keyword>
<reference evidence="2 3" key="1">
    <citation type="submission" date="2019-09" db="EMBL/GenBank/DDBJ databases">
        <authorList>
            <person name="Depoorter E."/>
        </authorList>
    </citation>
    <scope>NUCLEOTIDE SEQUENCE [LARGE SCALE GENOMIC DNA]</scope>
    <source>
        <strain evidence="2">LMG 30113</strain>
    </source>
</reference>